<sequence>MSSVKKYIIAHDLGTRGNKASLLDLRGNILSSFFRGYDVIYPKPNWAEQDPKVWWNAIVESTNRLIEETKVSEKEIGAITFSAQMSGTLPVDKNGEPLMNTMIWLDSRAADVLEDFLNPVRELRIFQITGGLPGPKDILSKILWIKKHREDIWRETYKFLDCKDYLVYKTTGNFVTSRDCASTSWMFDSRPGKNGLVPHNSGMDGAF</sequence>
<keyword evidence="1" id="KW-0808">Transferase</keyword>
<proteinExistence type="predicted"/>
<evidence type="ECO:0000256" key="1">
    <source>
        <dbReference type="ARBA" id="ARBA00022679"/>
    </source>
</evidence>
<dbReference type="GO" id="GO:0016301">
    <property type="term" value="F:kinase activity"/>
    <property type="evidence" value="ECO:0007669"/>
    <property type="project" value="UniProtKB-KW"/>
</dbReference>
<accession>A0A7J3T903</accession>
<evidence type="ECO:0000256" key="2">
    <source>
        <dbReference type="ARBA" id="ARBA00022777"/>
    </source>
</evidence>
<dbReference type="InterPro" id="IPR043129">
    <property type="entry name" value="ATPase_NBD"/>
</dbReference>
<dbReference type="EMBL" id="DRTM01000086">
    <property type="protein sequence ID" value="HHE75716.1"/>
    <property type="molecule type" value="Genomic_DNA"/>
</dbReference>
<dbReference type="GO" id="GO:0005975">
    <property type="term" value="P:carbohydrate metabolic process"/>
    <property type="evidence" value="ECO:0007669"/>
    <property type="project" value="InterPro"/>
</dbReference>
<dbReference type="Gene3D" id="3.30.420.40">
    <property type="match status" value="1"/>
</dbReference>
<dbReference type="InterPro" id="IPR050406">
    <property type="entry name" value="FGGY_Carb_Kinase"/>
</dbReference>
<dbReference type="Pfam" id="PF00370">
    <property type="entry name" value="FGGY_N"/>
    <property type="match status" value="1"/>
</dbReference>
<dbReference type="PANTHER" id="PTHR43095:SF5">
    <property type="entry name" value="XYLULOSE KINASE"/>
    <property type="match status" value="1"/>
</dbReference>
<evidence type="ECO:0000313" key="4">
    <source>
        <dbReference type="EMBL" id="HHE75716.1"/>
    </source>
</evidence>
<keyword evidence="2" id="KW-0418">Kinase</keyword>
<feature type="domain" description="Carbohydrate kinase FGGY N-terminal" evidence="3">
    <location>
        <begin position="7"/>
        <end position="188"/>
    </location>
</feature>
<dbReference type="Proteomes" id="UP000886130">
    <property type="component" value="Unassembled WGS sequence"/>
</dbReference>
<dbReference type="AlphaFoldDB" id="A0A7J3T903"/>
<dbReference type="InterPro" id="IPR018484">
    <property type="entry name" value="FGGY_N"/>
</dbReference>
<dbReference type="PANTHER" id="PTHR43095">
    <property type="entry name" value="SUGAR KINASE"/>
    <property type="match status" value="1"/>
</dbReference>
<comment type="caution">
    <text evidence="4">The sequence shown here is derived from an EMBL/GenBank/DDBJ whole genome shotgun (WGS) entry which is preliminary data.</text>
</comment>
<name>A0A7J3T903_9ARCH</name>
<dbReference type="SUPFAM" id="SSF53067">
    <property type="entry name" value="Actin-like ATPase domain"/>
    <property type="match status" value="1"/>
</dbReference>
<organism evidence="4">
    <name type="scientific">Candidatus Aciduliprofundum boonei</name>
    <dbReference type="NCBI Taxonomy" id="379547"/>
    <lineage>
        <taxon>Archaea</taxon>
        <taxon>Methanobacteriati</taxon>
        <taxon>Thermoplasmatota</taxon>
        <taxon>DHVE2 group</taxon>
        <taxon>Candidatus Aciduliprofundum</taxon>
    </lineage>
</organism>
<gene>
    <name evidence="4" type="ORF">ENL31_01135</name>
</gene>
<reference evidence="4" key="1">
    <citation type="journal article" date="2020" name="mSystems">
        <title>Genome- and Community-Level Interaction Insights into Carbon Utilization and Element Cycling Functions of Hydrothermarchaeota in Hydrothermal Sediment.</title>
        <authorList>
            <person name="Zhou Z."/>
            <person name="Liu Y."/>
            <person name="Xu W."/>
            <person name="Pan J."/>
            <person name="Luo Z.H."/>
            <person name="Li M."/>
        </authorList>
    </citation>
    <scope>NUCLEOTIDE SEQUENCE [LARGE SCALE GENOMIC DNA]</scope>
    <source>
        <strain evidence="4">HyVt-85</strain>
    </source>
</reference>
<evidence type="ECO:0000259" key="3">
    <source>
        <dbReference type="Pfam" id="PF00370"/>
    </source>
</evidence>
<protein>
    <recommendedName>
        <fullName evidence="3">Carbohydrate kinase FGGY N-terminal domain-containing protein</fullName>
    </recommendedName>
</protein>